<dbReference type="RefSeq" id="XP_040623825.1">
    <property type="nucleotide sequence ID" value="XM_040774132.1"/>
</dbReference>
<evidence type="ECO:0008006" key="4">
    <source>
        <dbReference type="Google" id="ProtNLM"/>
    </source>
</evidence>
<evidence type="ECO:0000313" key="3">
    <source>
        <dbReference type="Proteomes" id="UP000030653"/>
    </source>
</evidence>
<dbReference type="HOGENOM" id="CLU_1461265_0_0_1"/>
<dbReference type="EMBL" id="JH795879">
    <property type="protein sequence ID" value="EJT96927.1"/>
    <property type="molecule type" value="Genomic_DNA"/>
</dbReference>
<name>M5FZJ9_DACPD</name>
<evidence type="ECO:0000256" key="1">
    <source>
        <dbReference type="SAM" id="SignalP"/>
    </source>
</evidence>
<protein>
    <recommendedName>
        <fullName evidence="4">FAS1 domain-containing protein</fullName>
    </recommendedName>
</protein>
<sequence>MNSQLSFLFVLLSLLPFISGLPQVAHPSSATPQPFTPINPFDIGPHLAPPTFPKTAVTSTHKTSVTQTHTTTATAGPATFTPLQPPPFVSASNSTLKSTAHSSKSTDSVIATLLAPSAAARRALDRHIVPSKSSSTTRIRTVGNVPLATSVHSSGKPTQPQPFTSVIQSSTLKGVKGTVHTARAF</sequence>
<feature type="chain" id="PRO_5004067404" description="FAS1 domain-containing protein" evidence="1">
    <location>
        <begin position="21"/>
        <end position="185"/>
    </location>
</feature>
<keyword evidence="1" id="KW-0732">Signal</keyword>
<feature type="signal peptide" evidence="1">
    <location>
        <begin position="1"/>
        <end position="20"/>
    </location>
</feature>
<keyword evidence="3" id="KW-1185">Reference proteome</keyword>
<dbReference type="Proteomes" id="UP000030653">
    <property type="component" value="Unassembled WGS sequence"/>
</dbReference>
<dbReference type="GeneID" id="63689194"/>
<evidence type="ECO:0000313" key="2">
    <source>
        <dbReference type="EMBL" id="EJT96927.1"/>
    </source>
</evidence>
<organism evidence="2 3">
    <name type="scientific">Dacryopinax primogenitus (strain DJM 731)</name>
    <name type="common">Brown rot fungus</name>
    <dbReference type="NCBI Taxonomy" id="1858805"/>
    <lineage>
        <taxon>Eukaryota</taxon>
        <taxon>Fungi</taxon>
        <taxon>Dikarya</taxon>
        <taxon>Basidiomycota</taxon>
        <taxon>Agaricomycotina</taxon>
        <taxon>Dacrymycetes</taxon>
        <taxon>Dacrymycetales</taxon>
        <taxon>Dacrymycetaceae</taxon>
        <taxon>Dacryopinax</taxon>
    </lineage>
</organism>
<dbReference type="AlphaFoldDB" id="M5FZJ9"/>
<proteinExistence type="predicted"/>
<reference evidence="2 3" key="1">
    <citation type="journal article" date="2012" name="Science">
        <title>The Paleozoic origin of enzymatic lignin decomposition reconstructed from 31 fungal genomes.</title>
        <authorList>
            <person name="Floudas D."/>
            <person name="Binder M."/>
            <person name="Riley R."/>
            <person name="Barry K."/>
            <person name="Blanchette R.A."/>
            <person name="Henrissat B."/>
            <person name="Martinez A.T."/>
            <person name="Otillar R."/>
            <person name="Spatafora J.W."/>
            <person name="Yadav J.S."/>
            <person name="Aerts A."/>
            <person name="Benoit I."/>
            <person name="Boyd A."/>
            <person name="Carlson A."/>
            <person name="Copeland A."/>
            <person name="Coutinho P.M."/>
            <person name="de Vries R.P."/>
            <person name="Ferreira P."/>
            <person name="Findley K."/>
            <person name="Foster B."/>
            <person name="Gaskell J."/>
            <person name="Glotzer D."/>
            <person name="Gorecki P."/>
            <person name="Heitman J."/>
            <person name="Hesse C."/>
            <person name="Hori C."/>
            <person name="Igarashi K."/>
            <person name="Jurgens J.A."/>
            <person name="Kallen N."/>
            <person name="Kersten P."/>
            <person name="Kohler A."/>
            <person name="Kuees U."/>
            <person name="Kumar T.K.A."/>
            <person name="Kuo A."/>
            <person name="LaButti K."/>
            <person name="Larrondo L.F."/>
            <person name="Lindquist E."/>
            <person name="Ling A."/>
            <person name="Lombard V."/>
            <person name="Lucas S."/>
            <person name="Lundell T."/>
            <person name="Martin R."/>
            <person name="McLaughlin D.J."/>
            <person name="Morgenstern I."/>
            <person name="Morin E."/>
            <person name="Murat C."/>
            <person name="Nagy L.G."/>
            <person name="Nolan M."/>
            <person name="Ohm R.A."/>
            <person name="Patyshakuliyeva A."/>
            <person name="Rokas A."/>
            <person name="Ruiz-Duenas F.J."/>
            <person name="Sabat G."/>
            <person name="Salamov A."/>
            <person name="Samejima M."/>
            <person name="Schmutz J."/>
            <person name="Slot J.C."/>
            <person name="St John F."/>
            <person name="Stenlid J."/>
            <person name="Sun H."/>
            <person name="Sun S."/>
            <person name="Syed K."/>
            <person name="Tsang A."/>
            <person name="Wiebenga A."/>
            <person name="Young D."/>
            <person name="Pisabarro A."/>
            <person name="Eastwood D.C."/>
            <person name="Martin F."/>
            <person name="Cullen D."/>
            <person name="Grigoriev I.V."/>
            <person name="Hibbett D.S."/>
        </authorList>
    </citation>
    <scope>NUCLEOTIDE SEQUENCE [LARGE SCALE GENOMIC DNA]</scope>
    <source>
        <strain evidence="2 3">DJM-731 SS1</strain>
    </source>
</reference>
<gene>
    <name evidence="2" type="ORF">DACRYDRAFT_25365</name>
</gene>
<accession>M5FZJ9</accession>